<feature type="transmembrane region" description="Helical" evidence="1">
    <location>
        <begin position="76"/>
        <end position="95"/>
    </location>
</feature>
<evidence type="ECO:0000259" key="2">
    <source>
        <dbReference type="Pfam" id="PF01757"/>
    </source>
</evidence>
<dbReference type="InterPro" id="IPR002656">
    <property type="entry name" value="Acyl_transf_3_dom"/>
</dbReference>
<feature type="transmembrane region" description="Helical" evidence="1">
    <location>
        <begin position="168"/>
        <end position="187"/>
    </location>
</feature>
<dbReference type="RefSeq" id="WP_116774874.1">
    <property type="nucleotide sequence ID" value="NZ_QDKG01000001.1"/>
</dbReference>
<feature type="transmembrane region" description="Helical" evidence="1">
    <location>
        <begin position="35"/>
        <end position="55"/>
    </location>
</feature>
<keyword evidence="1" id="KW-0812">Transmembrane</keyword>
<reference evidence="4 5" key="1">
    <citation type="submission" date="2018-04" db="EMBL/GenBank/DDBJ databases">
        <title>Sphingobacterium cortibacter sp. nov.</title>
        <authorList>
            <person name="Li Y."/>
        </authorList>
    </citation>
    <scope>NUCLEOTIDE SEQUENCE [LARGE SCALE GENOMIC DNA]</scope>
    <source>
        <strain evidence="4 5">2c-3</strain>
    </source>
</reference>
<dbReference type="InterPro" id="IPR050879">
    <property type="entry name" value="Acyltransferase_3"/>
</dbReference>
<dbReference type="Pfam" id="PF01757">
    <property type="entry name" value="Acyl_transf_3"/>
    <property type="match status" value="1"/>
</dbReference>
<feature type="transmembrane region" description="Helical" evidence="1">
    <location>
        <begin position="12"/>
        <end position="29"/>
    </location>
</feature>
<feature type="transmembrane region" description="Helical" evidence="1">
    <location>
        <begin position="345"/>
        <end position="362"/>
    </location>
</feature>
<evidence type="ECO:0000256" key="1">
    <source>
        <dbReference type="SAM" id="Phobius"/>
    </source>
</evidence>
<dbReference type="GO" id="GO:0016747">
    <property type="term" value="F:acyltransferase activity, transferring groups other than amino-acyl groups"/>
    <property type="evidence" value="ECO:0007669"/>
    <property type="project" value="InterPro"/>
</dbReference>
<evidence type="ECO:0000313" key="5">
    <source>
        <dbReference type="Proteomes" id="UP000245627"/>
    </source>
</evidence>
<keyword evidence="5" id="KW-1185">Reference proteome</keyword>
<dbReference type="PANTHER" id="PTHR23028:SF53">
    <property type="entry name" value="ACYL_TRANSF_3 DOMAIN-CONTAINING PROTEIN"/>
    <property type="match status" value="1"/>
</dbReference>
<accession>A0A2T8HNJ2</accession>
<feature type="transmembrane region" description="Helical" evidence="1">
    <location>
        <begin position="251"/>
        <end position="269"/>
    </location>
</feature>
<dbReference type="PANTHER" id="PTHR23028">
    <property type="entry name" value="ACETYLTRANSFERASE"/>
    <property type="match status" value="1"/>
</dbReference>
<dbReference type="Proteomes" id="UP000245627">
    <property type="component" value="Unassembled WGS sequence"/>
</dbReference>
<comment type="caution">
    <text evidence="4">The sequence shown here is derived from an EMBL/GenBank/DDBJ whole genome shotgun (WGS) entry which is preliminary data.</text>
</comment>
<dbReference type="Pfam" id="PF19040">
    <property type="entry name" value="SGNH"/>
    <property type="match status" value="1"/>
</dbReference>
<feature type="domain" description="SGNH" evidence="3">
    <location>
        <begin position="418"/>
        <end position="613"/>
    </location>
</feature>
<organism evidence="4 5">
    <name type="scientific">Sphingobacterium corticibacter</name>
    <dbReference type="NCBI Taxonomy" id="2171749"/>
    <lineage>
        <taxon>Bacteria</taxon>
        <taxon>Pseudomonadati</taxon>
        <taxon>Bacteroidota</taxon>
        <taxon>Sphingobacteriia</taxon>
        <taxon>Sphingobacteriales</taxon>
        <taxon>Sphingobacteriaceae</taxon>
        <taxon>Sphingobacterium</taxon>
    </lineage>
</organism>
<evidence type="ECO:0000259" key="3">
    <source>
        <dbReference type="Pfam" id="PF19040"/>
    </source>
</evidence>
<feature type="transmembrane region" description="Helical" evidence="1">
    <location>
        <begin position="144"/>
        <end position="161"/>
    </location>
</feature>
<dbReference type="GO" id="GO:0000271">
    <property type="term" value="P:polysaccharide biosynthetic process"/>
    <property type="evidence" value="ECO:0007669"/>
    <property type="project" value="TreeGrafter"/>
</dbReference>
<name>A0A2T8HNJ2_9SPHI</name>
<keyword evidence="1" id="KW-0472">Membrane</keyword>
<gene>
    <name evidence="4" type="ORF">DC487_05330</name>
</gene>
<dbReference type="InterPro" id="IPR043968">
    <property type="entry name" value="SGNH"/>
</dbReference>
<feature type="transmembrane region" description="Helical" evidence="1">
    <location>
        <begin position="314"/>
        <end position="333"/>
    </location>
</feature>
<dbReference type="GO" id="GO:0016020">
    <property type="term" value="C:membrane"/>
    <property type="evidence" value="ECO:0007669"/>
    <property type="project" value="TreeGrafter"/>
</dbReference>
<feature type="transmembrane region" description="Helical" evidence="1">
    <location>
        <begin position="290"/>
        <end position="308"/>
    </location>
</feature>
<proteinExistence type="predicted"/>
<dbReference type="OrthoDB" id="290051at2"/>
<evidence type="ECO:0000313" key="4">
    <source>
        <dbReference type="EMBL" id="PVH27019.1"/>
    </source>
</evidence>
<feature type="domain" description="Acyltransferase 3" evidence="2">
    <location>
        <begin position="9"/>
        <end position="328"/>
    </location>
</feature>
<evidence type="ECO:0008006" key="6">
    <source>
        <dbReference type="Google" id="ProtNLM"/>
    </source>
</evidence>
<feature type="transmembrane region" description="Helical" evidence="1">
    <location>
        <begin position="225"/>
        <end position="245"/>
    </location>
</feature>
<dbReference type="EMBL" id="QDKG01000001">
    <property type="protein sequence ID" value="PVH27019.1"/>
    <property type="molecule type" value="Genomic_DNA"/>
</dbReference>
<sequence length="623" mass="71660">MIASNNFRYDISFLRCIAVLAVVLYHFKFPYTHGGFIGVDIFFVISGYLMTKIVLTGIESTSFDLLSFYLRRVVRIFPALMFLLVAVFFLTQLFLGLKIPGYIDSAIWSSVFLSNIKYYLTSGYFDGASKTNLLLHTWSLSVEWQFYMIYPIFLLFINKIFKSRIAMIVGISTLTLISFILCAIYSIKDQSLAFYMVHTRAWEMLLGGIAFVGSQWAERIMSLQVRSAITMCSLLTLALCITNVIPVAHYGWPSALTLIPAIVTFLVILSNSNVSIFTWRLPNFISDVSYSWYLWHWPIAVFALYFTVHEGVNNKILLIMLSFVAAICSYFFVEKKMYHWKPSYLLYLAGSIFTLFLLISNLDYSRLVIYDSEKKIINDFYTYKDSIAPRQYDFGRGHILSTSNFQDWDQSHLDKIRPDVDNYLLIGDSHAGMFGNLMPDIALTKNVNILQASGDATFPSPASHTDFEAPKDLFKYIFDSYIPENHQHFKGVVISANYASYDDETLLNYIDSTEKYFAQFDIPVIYIGQTESYIIDYPIANLLSSRYGVSLNRYIDHRTSEANNFLKNSHIASRYVDIYDVKSNTSNEDETDYIYDAGHLSVSGLKMYKDILEREVFEKFISN</sequence>
<dbReference type="AlphaFoldDB" id="A0A2T8HNJ2"/>
<keyword evidence="1" id="KW-1133">Transmembrane helix</keyword>
<feature type="transmembrane region" description="Helical" evidence="1">
    <location>
        <begin position="193"/>
        <end position="213"/>
    </location>
</feature>
<protein>
    <recommendedName>
        <fullName evidence="6">Acyltransferase</fullName>
    </recommendedName>
</protein>